<evidence type="ECO:0000313" key="3">
    <source>
        <dbReference type="EMBL" id="CDW72646.1"/>
    </source>
</evidence>
<dbReference type="InterPro" id="IPR018247">
    <property type="entry name" value="EF_Hand_1_Ca_BS"/>
</dbReference>
<dbReference type="PROSITE" id="PS50222">
    <property type="entry name" value="EF_HAND_2"/>
    <property type="match status" value="2"/>
</dbReference>
<feature type="domain" description="EF-hand" evidence="2">
    <location>
        <begin position="148"/>
        <end position="183"/>
    </location>
</feature>
<keyword evidence="1" id="KW-0106">Calcium</keyword>
<dbReference type="OrthoDB" id="26525at2759"/>
<dbReference type="SUPFAM" id="SSF47473">
    <property type="entry name" value="EF-hand"/>
    <property type="match status" value="1"/>
</dbReference>
<dbReference type="InterPro" id="IPR002048">
    <property type="entry name" value="EF_hand_dom"/>
</dbReference>
<evidence type="ECO:0000256" key="1">
    <source>
        <dbReference type="ARBA" id="ARBA00022837"/>
    </source>
</evidence>
<dbReference type="Gene3D" id="1.10.238.10">
    <property type="entry name" value="EF-hand"/>
    <property type="match status" value="1"/>
</dbReference>
<dbReference type="InParanoid" id="A0A077ZW24"/>
<evidence type="ECO:0000259" key="2">
    <source>
        <dbReference type="PROSITE" id="PS50222"/>
    </source>
</evidence>
<sequence>MENKTPNIIGNKYMSPIGGVKLPLGLMTNKSPTAKVNKLKMQQTMVHQKLPQKQTTMSRTKLNGVGFADNFQYKSQNTDYYSDVSGISPRAGSNLQKSIPKFQLESKAGKNYDSFEEFIKTLGCADIKGMVMKFRAFSGYYGEKDKEKERQNLQEFFKIADKDGNGDISFEEFQYFGSQIILIEGISQASEEQMYDLFKKIDVDQDETVSFHEMFNYWCLCCADKLAVVEEEARNRGIDV</sequence>
<organism evidence="3 4">
    <name type="scientific">Stylonychia lemnae</name>
    <name type="common">Ciliate</name>
    <dbReference type="NCBI Taxonomy" id="5949"/>
    <lineage>
        <taxon>Eukaryota</taxon>
        <taxon>Sar</taxon>
        <taxon>Alveolata</taxon>
        <taxon>Ciliophora</taxon>
        <taxon>Intramacronucleata</taxon>
        <taxon>Spirotrichea</taxon>
        <taxon>Stichotrichia</taxon>
        <taxon>Sporadotrichida</taxon>
        <taxon>Oxytrichidae</taxon>
        <taxon>Stylonychinae</taxon>
        <taxon>Stylonychia</taxon>
    </lineage>
</organism>
<dbReference type="GO" id="GO:0005509">
    <property type="term" value="F:calcium ion binding"/>
    <property type="evidence" value="ECO:0007669"/>
    <property type="project" value="InterPro"/>
</dbReference>
<dbReference type="PROSITE" id="PS00018">
    <property type="entry name" value="EF_HAND_1"/>
    <property type="match status" value="1"/>
</dbReference>
<dbReference type="AlphaFoldDB" id="A0A077ZW24"/>
<dbReference type="CDD" id="cd00051">
    <property type="entry name" value="EFh"/>
    <property type="match status" value="1"/>
</dbReference>
<keyword evidence="4" id="KW-1185">Reference proteome</keyword>
<dbReference type="InterPro" id="IPR011992">
    <property type="entry name" value="EF-hand-dom_pair"/>
</dbReference>
<accession>A0A077ZW24</accession>
<dbReference type="SMART" id="SM00054">
    <property type="entry name" value="EFh"/>
    <property type="match status" value="2"/>
</dbReference>
<proteinExistence type="predicted"/>
<feature type="domain" description="EF-hand" evidence="2">
    <location>
        <begin position="189"/>
        <end position="224"/>
    </location>
</feature>
<gene>
    <name evidence="3" type="primary">Contig12370.g13207</name>
    <name evidence="3" type="ORF">STYLEM_1609</name>
</gene>
<dbReference type="EMBL" id="CCKQ01001536">
    <property type="protein sequence ID" value="CDW72646.1"/>
    <property type="molecule type" value="Genomic_DNA"/>
</dbReference>
<evidence type="ECO:0000313" key="4">
    <source>
        <dbReference type="Proteomes" id="UP000039865"/>
    </source>
</evidence>
<name>A0A077ZW24_STYLE</name>
<protein>
    <submittedName>
        <fullName evidence="3">Cre-cal-1 protein</fullName>
    </submittedName>
</protein>
<reference evidence="3 4" key="1">
    <citation type="submission" date="2014-06" db="EMBL/GenBank/DDBJ databases">
        <authorList>
            <person name="Swart Estienne"/>
        </authorList>
    </citation>
    <scope>NUCLEOTIDE SEQUENCE [LARGE SCALE GENOMIC DNA]</scope>
    <source>
        <strain evidence="3 4">130c</strain>
    </source>
</reference>
<dbReference type="Proteomes" id="UP000039865">
    <property type="component" value="Unassembled WGS sequence"/>
</dbReference>
<dbReference type="Pfam" id="PF00036">
    <property type="entry name" value="EF-hand_1"/>
    <property type="match status" value="1"/>
</dbReference>